<dbReference type="EMBL" id="GECU01002703">
    <property type="protein sequence ID" value="JAT05004.1"/>
    <property type="molecule type" value="Transcribed_RNA"/>
</dbReference>
<feature type="non-terminal residue" evidence="1">
    <location>
        <position position="133"/>
    </location>
</feature>
<accession>A0A1B6K1F7</accession>
<sequence length="133" mass="15264">ICYRPPRVGFMVDFENALLRYMPAYTRVLVMGDLNTDLLMTRRNYDYNQLTTMFDSCNLTILPLNPTHHTATSHTLLNLMVVSDPSEVLLHGQLPVPGISHHDLIYCVLKTKTPSVKSLFITYRDFKNIDECS</sequence>
<dbReference type="AlphaFoldDB" id="A0A1B6K1F7"/>
<protein>
    <recommendedName>
        <fullName evidence="2">Endonuclease/exonuclease/phosphatase domain-containing protein</fullName>
    </recommendedName>
</protein>
<proteinExistence type="predicted"/>
<organism evidence="1">
    <name type="scientific">Homalodisca liturata</name>
    <dbReference type="NCBI Taxonomy" id="320908"/>
    <lineage>
        <taxon>Eukaryota</taxon>
        <taxon>Metazoa</taxon>
        <taxon>Ecdysozoa</taxon>
        <taxon>Arthropoda</taxon>
        <taxon>Hexapoda</taxon>
        <taxon>Insecta</taxon>
        <taxon>Pterygota</taxon>
        <taxon>Neoptera</taxon>
        <taxon>Paraneoptera</taxon>
        <taxon>Hemiptera</taxon>
        <taxon>Auchenorrhyncha</taxon>
        <taxon>Membracoidea</taxon>
        <taxon>Cicadellidae</taxon>
        <taxon>Cicadellinae</taxon>
        <taxon>Proconiini</taxon>
        <taxon>Homalodisca</taxon>
    </lineage>
</organism>
<dbReference type="InterPro" id="IPR036691">
    <property type="entry name" value="Endo/exonu/phosph_ase_sf"/>
</dbReference>
<name>A0A1B6K1F7_9HEMI</name>
<evidence type="ECO:0008006" key="2">
    <source>
        <dbReference type="Google" id="ProtNLM"/>
    </source>
</evidence>
<dbReference type="SUPFAM" id="SSF56219">
    <property type="entry name" value="DNase I-like"/>
    <property type="match status" value="1"/>
</dbReference>
<feature type="non-terminal residue" evidence="1">
    <location>
        <position position="1"/>
    </location>
</feature>
<reference evidence="1" key="1">
    <citation type="submission" date="2015-11" db="EMBL/GenBank/DDBJ databases">
        <title>De novo transcriptome assembly of four potential Pierce s Disease insect vectors from Arizona vineyards.</title>
        <authorList>
            <person name="Tassone E.E."/>
        </authorList>
    </citation>
    <scope>NUCLEOTIDE SEQUENCE</scope>
</reference>
<evidence type="ECO:0000313" key="1">
    <source>
        <dbReference type="EMBL" id="JAT05004.1"/>
    </source>
</evidence>
<gene>
    <name evidence="1" type="ORF">g.56620</name>
</gene>